<proteinExistence type="predicted"/>
<reference evidence="4" key="1">
    <citation type="journal article" date="2019" name="Int. J. Syst. Evol. Microbiol.">
        <title>The Global Catalogue of Microorganisms (GCM) 10K type strain sequencing project: providing services to taxonomists for standard genome sequencing and annotation.</title>
        <authorList>
            <consortium name="The Broad Institute Genomics Platform"/>
            <consortium name="The Broad Institute Genome Sequencing Center for Infectious Disease"/>
            <person name="Wu L."/>
            <person name="Ma J."/>
        </authorList>
    </citation>
    <scope>NUCLEOTIDE SEQUENCE [LARGE SCALE GENOMIC DNA]</scope>
    <source>
        <strain evidence="4">CGMCC 1.12806</strain>
    </source>
</reference>
<dbReference type="SUPFAM" id="SSF49401">
    <property type="entry name" value="Bacterial adhesins"/>
    <property type="match status" value="1"/>
</dbReference>
<dbReference type="PANTHER" id="PTHR33420:SF10">
    <property type="entry name" value="FIMBRIAE MAJOR SUBUNIT"/>
    <property type="match status" value="1"/>
</dbReference>
<dbReference type="PANTHER" id="PTHR33420">
    <property type="entry name" value="FIMBRIAL SUBUNIT ELFA-RELATED"/>
    <property type="match status" value="1"/>
</dbReference>
<accession>A0ABQ1GXN1</accession>
<gene>
    <name evidence="3" type="primary">stbA</name>
    <name evidence="3" type="ORF">GCM10011328_29010</name>
</gene>
<dbReference type="InterPro" id="IPR036937">
    <property type="entry name" value="Adhesion_dom_fimbrial_sf"/>
</dbReference>
<feature type="signal peptide" evidence="1">
    <location>
        <begin position="1"/>
        <end position="22"/>
    </location>
</feature>
<name>A0ABQ1GXN1_9GAMM</name>
<evidence type="ECO:0000259" key="2">
    <source>
        <dbReference type="Pfam" id="PF00419"/>
    </source>
</evidence>
<dbReference type="InterPro" id="IPR050263">
    <property type="entry name" value="Bact_Fimbrial_Adh_Pro"/>
</dbReference>
<dbReference type="Gene3D" id="2.60.40.1090">
    <property type="entry name" value="Fimbrial-type adhesion domain"/>
    <property type="match status" value="1"/>
</dbReference>
<dbReference type="InterPro" id="IPR008966">
    <property type="entry name" value="Adhesion_dom_sf"/>
</dbReference>
<keyword evidence="4" id="KW-1185">Reference proteome</keyword>
<dbReference type="RefSeq" id="WP_188474265.1">
    <property type="nucleotide sequence ID" value="NZ_BMFZ01000008.1"/>
</dbReference>
<keyword evidence="1" id="KW-0732">Signal</keyword>
<dbReference type="EMBL" id="BMFZ01000008">
    <property type="protein sequence ID" value="GGA51738.1"/>
    <property type="molecule type" value="Genomic_DNA"/>
</dbReference>
<feature type="chain" id="PRO_5047439655" evidence="1">
    <location>
        <begin position="23"/>
        <end position="181"/>
    </location>
</feature>
<evidence type="ECO:0000256" key="1">
    <source>
        <dbReference type="SAM" id="SignalP"/>
    </source>
</evidence>
<sequence>MKKLTFLSVTAMSVLFASQAFALSDNTMSFQGEVTSETCSVTINGNSAKPLVLLPSVNATALATAGQTAGQATFDIGVSGCTGSTDAATKVSSVFVGNSVSTTGDLSNVATTDAATNVNIQILDTNSTAIDFSSPFVADGDLTVAAGESSASATYTAQYVATGQATAGAVESTMQYSVSYN</sequence>
<evidence type="ECO:0000313" key="3">
    <source>
        <dbReference type="EMBL" id="GGA51738.1"/>
    </source>
</evidence>
<comment type="caution">
    <text evidence="3">The sequence shown here is derived from an EMBL/GenBank/DDBJ whole genome shotgun (WGS) entry which is preliminary data.</text>
</comment>
<protein>
    <submittedName>
        <fullName evidence="3">Fimbrial protein</fullName>
    </submittedName>
</protein>
<dbReference type="Proteomes" id="UP000627464">
    <property type="component" value="Unassembled WGS sequence"/>
</dbReference>
<dbReference type="InterPro" id="IPR000259">
    <property type="entry name" value="Adhesion_dom_fimbrial"/>
</dbReference>
<organism evidence="3 4">
    <name type="scientific">Hafnia psychrotolerans</name>
    <dbReference type="NCBI Taxonomy" id="1477018"/>
    <lineage>
        <taxon>Bacteria</taxon>
        <taxon>Pseudomonadati</taxon>
        <taxon>Pseudomonadota</taxon>
        <taxon>Gammaproteobacteria</taxon>
        <taxon>Enterobacterales</taxon>
        <taxon>Hafniaceae</taxon>
        <taxon>Hafnia</taxon>
    </lineage>
</organism>
<feature type="domain" description="Fimbrial-type adhesion" evidence="2">
    <location>
        <begin position="28"/>
        <end position="180"/>
    </location>
</feature>
<evidence type="ECO:0000313" key="4">
    <source>
        <dbReference type="Proteomes" id="UP000627464"/>
    </source>
</evidence>
<dbReference type="Pfam" id="PF00419">
    <property type="entry name" value="Fimbrial"/>
    <property type="match status" value="1"/>
</dbReference>